<dbReference type="InParanoid" id="T0PZ59"/>
<protein>
    <submittedName>
        <fullName evidence="1">Uncharacterized protein</fullName>
    </submittedName>
</protein>
<keyword evidence="2" id="KW-1185">Reference proteome</keyword>
<proteinExistence type="predicted"/>
<gene>
    <name evidence="1" type="ORF">SDRG_11336</name>
</gene>
<dbReference type="VEuPathDB" id="FungiDB:SDRG_11336"/>
<evidence type="ECO:0000313" key="2">
    <source>
        <dbReference type="Proteomes" id="UP000030762"/>
    </source>
</evidence>
<dbReference type="Proteomes" id="UP000030762">
    <property type="component" value="Unassembled WGS sequence"/>
</dbReference>
<evidence type="ECO:0000313" key="1">
    <source>
        <dbReference type="EMBL" id="EQC30854.1"/>
    </source>
</evidence>
<reference evidence="1 2" key="1">
    <citation type="submission" date="2012-04" db="EMBL/GenBank/DDBJ databases">
        <title>The Genome Sequence of Saprolegnia declina VS20.</title>
        <authorList>
            <consortium name="The Broad Institute Genome Sequencing Platform"/>
            <person name="Russ C."/>
            <person name="Nusbaum C."/>
            <person name="Tyler B."/>
            <person name="van West P."/>
            <person name="Dieguez-Uribeondo J."/>
            <person name="de Bruijn I."/>
            <person name="Tripathy S."/>
            <person name="Jiang R."/>
            <person name="Young S.K."/>
            <person name="Zeng Q."/>
            <person name="Gargeya S."/>
            <person name="Fitzgerald M."/>
            <person name="Haas B."/>
            <person name="Abouelleil A."/>
            <person name="Alvarado L."/>
            <person name="Arachchi H.M."/>
            <person name="Berlin A."/>
            <person name="Chapman S.B."/>
            <person name="Goldberg J."/>
            <person name="Griggs A."/>
            <person name="Gujja S."/>
            <person name="Hansen M."/>
            <person name="Howarth C."/>
            <person name="Imamovic A."/>
            <person name="Larimer J."/>
            <person name="McCowen C."/>
            <person name="Montmayeur A."/>
            <person name="Murphy C."/>
            <person name="Neiman D."/>
            <person name="Pearson M."/>
            <person name="Priest M."/>
            <person name="Roberts A."/>
            <person name="Saif S."/>
            <person name="Shea T."/>
            <person name="Sisk P."/>
            <person name="Sykes S."/>
            <person name="Wortman J."/>
            <person name="Nusbaum C."/>
            <person name="Birren B."/>
        </authorList>
    </citation>
    <scope>NUCLEOTIDE SEQUENCE [LARGE SCALE GENOMIC DNA]</scope>
    <source>
        <strain evidence="1 2">VS20</strain>
    </source>
</reference>
<sequence length="386" mass="42546">MMFGRCNRRLLLQAHRHPACRLHFPAPLPHPRRFTSAHASSALVTGLALLACVASTAPLVIECEASHTKPPLPRHLVVHLAAMINGIIDLPQMDEHEEQEIFEDAVDKIIAALQDFLPASYWTRILTDKSIPAIERDMLRLRLVTYLQDALHLAYLSVEDQHLVVHAVVAIVADAMGPTTLATIVAQPTPPLHLVGIFIRGAMGIENVAHIRDAFHHVLDYSLPIAIPKPIEHYIVDVPTDALVGVLNHAIEAALVDCFGASPRYVIARASDFHEVLRAKIVTLLEVKTQLHLCPLVLRRRVIHALVDTYFKLCVKPAKIDAAIAPFLAKTSGEHPIRSNTTLASEPSLLPLDVRQQLSAMDVVTTPSRIKARAGTSIHDMLLLEK</sequence>
<dbReference type="AlphaFoldDB" id="T0PZ59"/>
<name>T0PZ59_SAPDV</name>
<organism evidence="1 2">
    <name type="scientific">Saprolegnia diclina (strain VS20)</name>
    <dbReference type="NCBI Taxonomy" id="1156394"/>
    <lineage>
        <taxon>Eukaryota</taxon>
        <taxon>Sar</taxon>
        <taxon>Stramenopiles</taxon>
        <taxon>Oomycota</taxon>
        <taxon>Saprolegniomycetes</taxon>
        <taxon>Saprolegniales</taxon>
        <taxon>Saprolegniaceae</taxon>
        <taxon>Saprolegnia</taxon>
    </lineage>
</organism>
<dbReference type="OrthoDB" id="75104at2759"/>
<dbReference type="eggNOG" id="ENOG502SZAE">
    <property type="taxonomic scope" value="Eukaryota"/>
</dbReference>
<accession>T0PZ59</accession>
<dbReference type="EMBL" id="JH767172">
    <property type="protein sequence ID" value="EQC30854.1"/>
    <property type="molecule type" value="Genomic_DNA"/>
</dbReference>
<dbReference type="RefSeq" id="XP_008615592.1">
    <property type="nucleotide sequence ID" value="XM_008617370.1"/>
</dbReference>
<dbReference type="GeneID" id="19952063"/>